<evidence type="ECO:0000313" key="3">
    <source>
        <dbReference type="Proteomes" id="UP001152607"/>
    </source>
</evidence>
<evidence type="ECO:0000256" key="1">
    <source>
        <dbReference type="SAM" id="SignalP"/>
    </source>
</evidence>
<comment type="caution">
    <text evidence="2">The sequence shown here is derived from an EMBL/GenBank/DDBJ whole genome shotgun (WGS) entry which is preliminary data.</text>
</comment>
<dbReference type="OrthoDB" id="3944128at2759"/>
<evidence type="ECO:0000313" key="2">
    <source>
        <dbReference type="EMBL" id="CAI6331751.1"/>
    </source>
</evidence>
<organism evidence="2 3">
    <name type="scientific">Periconia digitata</name>
    <dbReference type="NCBI Taxonomy" id="1303443"/>
    <lineage>
        <taxon>Eukaryota</taxon>
        <taxon>Fungi</taxon>
        <taxon>Dikarya</taxon>
        <taxon>Ascomycota</taxon>
        <taxon>Pezizomycotina</taxon>
        <taxon>Dothideomycetes</taxon>
        <taxon>Pleosporomycetidae</taxon>
        <taxon>Pleosporales</taxon>
        <taxon>Massarineae</taxon>
        <taxon>Periconiaceae</taxon>
        <taxon>Periconia</taxon>
    </lineage>
</organism>
<protein>
    <submittedName>
        <fullName evidence="2">Uncharacterized protein</fullName>
    </submittedName>
</protein>
<feature type="chain" id="PRO_5040980827" evidence="1">
    <location>
        <begin position="29"/>
        <end position="439"/>
    </location>
</feature>
<feature type="signal peptide" evidence="1">
    <location>
        <begin position="1"/>
        <end position="28"/>
    </location>
</feature>
<dbReference type="EMBL" id="CAOQHR010000003">
    <property type="protein sequence ID" value="CAI6331751.1"/>
    <property type="molecule type" value="Genomic_DNA"/>
</dbReference>
<accession>A0A9W4XT09</accession>
<keyword evidence="1" id="KW-0732">Signal</keyword>
<name>A0A9W4XT09_9PLEO</name>
<sequence>MFNMASTHVATIVYCALFLSGLTYGTDATSTPSATTLTTSTVSDFAPGVTPPPNQPLPPLKCPRPTQKYCYWEPDVLKDEYYTCWRSGILYTSSSYEVQSSVNLNWTTRHTLASTTDYSYSTAWNPDVSFSTLCDGHARAPPGATPTITTITKVSPCTTNTVRCVSVEVNPDTSNLPWPTPLTCTIPEKECAYLSHAYQSMTTSFHGGWYSSQIPLGLWQAPPCTVDYSSFYPQTTCEPPSPSRVACSIYPGEMTMLYWPTAASTSLCNTQNQTLATDATATNGPEKTAVYDGKTLTSPTAYMILGSMRNLQTVSISGHTERGWCGPSQPPITLSIPPESVSKKVWRHGTELHTESFDFRDVNTISYEAYVDEVCGWGTMRQRVQDDCKTVWGEYSPTIVVPPRVTEAAKNWEGCDITQLSQVKEWVPLDDIPSERENA</sequence>
<dbReference type="Proteomes" id="UP001152607">
    <property type="component" value="Unassembled WGS sequence"/>
</dbReference>
<dbReference type="AlphaFoldDB" id="A0A9W4XT09"/>
<keyword evidence="3" id="KW-1185">Reference proteome</keyword>
<gene>
    <name evidence="2" type="ORF">PDIGIT_LOCUS4780</name>
</gene>
<reference evidence="2" key="1">
    <citation type="submission" date="2023-01" db="EMBL/GenBank/DDBJ databases">
        <authorList>
            <person name="Van Ghelder C."/>
            <person name="Rancurel C."/>
        </authorList>
    </citation>
    <scope>NUCLEOTIDE SEQUENCE</scope>
    <source>
        <strain evidence="2">CNCM I-4278</strain>
    </source>
</reference>
<proteinExistence type="predicted"/>